<dbReference type="WBParaSite" id="PgB03_g154_t01">
    <property type="protein sequence ID" value="PgB03_g154_t01"/>
    <property type="gene ID" value="PgB03_g154"/>
</dbReference>
<organism evidence="1 2">
    <name type="scientific">Parascaris univalens</name>
    <name type="common">Nematode worm</name>
    <dbReference type="NCBI Taxonomy" id="6257"/>
    <lineage>
        <taxon>Eukaryota</taxon>
        <taxon>Metazoa</taxon>
        <taxon>Ecdysozoa</taxon>
        <taxon>Nematoda</taxon>
        <taxon>Chromadorea</taxon>
        <taxon>Rhabditida</taxon>
        <taxon>Spirurina</taxon>
        <taxon>Ascaridomorpha</taxon>
        <taxon>Ascaridoidea</taxon>
        <taxon>Ascarididae</taxon>
        <taxon>Parascaris</taxon>
    </lineage>
</organism>
<keyword evidence="1" id="KW-1185">Reference proteome</keyword>
<evidence type="ECO:0000313" key="2">
    <source>
        <dbReference type="WBParaSite" id="PgB03_g154_t01"/>
    </source>
</evidence>
<protein>
    <submittedName>
        <fullName evidence="2">Uncharacterized protein</fullName>
    </submittedName>
</protein>
<name>A0A914ZGF5_PARUN</name>
<proteinExistence type="predicted"/>
<evidence type="ECO:0000313" key="1">
    <source>
        <dbReference type="Proteomes" id="UP000887569"/>
    </source>
</evidence>
<dbReference type="AlphaFoldDB" id="A0A914ZGF5"/>
<reference evidence="2" key="1">
    <citation type="submission" date="2022-11" db="UniProtKB">
        <authorList>
            <consortium name="WormBaseParasite"/>
        </authorList>
    </citation>
    <scope>IDENTIFICATION</scope>
</reference>
<dbReference type="Proteomes" id="UP000887569">
    <property type="component" value="Unplaced"/>
</dbReference>
<accession>A0A914ZGF5</accession>
<sequence length="91" mass="9531">MTPEKIGGDEGTVLDATLPGTSSMLADKIVRSQDGMLLTAIGVRMRGTVAGQILAFEAINDDSLPVKLCGLLGIDGLRLVRFSDAPELTDT</sequence>